<name>A0A285NIJ2_9HYPH</name>
<dbReference type="Proteomes" id="UP000219439">
    <property type="component" value="Unassembled WGS sequence"/>
</dbReference>
<evidence type="ECO:0000256" key="5">
    <source>
        <dbReference type="ARBA" id="ARBA00022691"/>
    </source>
</evidence>
<dbReference type="InterPro" id="IPR002903">
    <property type="entry name" value="RsmH"/>
</dbReference>
<keyword evidence="4 6" id="KW-0808">Transferase</keyword>
<dbReference type="OrthoDB" id="9806637at2"/>
<dbReference type="FunFam" id="1.10.150.170:FF:000003">
    <property type="entry name" value="Ribosomal RNA small subunit methyltransferase H"/>
    <property type="match status" value="1"/>
</dbReference>
<keyword evidence="3 6" id="KW-0489">Methyltransferase</keyword>
<sequence length="345" mass="37688">MMAHPTSDDEMVGGPTRHVPVLLQEVLDTLSPEKGQWVLDGTFGFGGYSSAIMKAGSNVLGVDRDPEAAVRATVLQQTFGSQLKFQAGCFGELAEIAMEQGLAPLDAVVLDIGVSSMQLDDAHRGFSFMQDGPLDMRMAQSGASAADVVNGYESKELAQIFKQLGEEKQARRIAEAIVTQRAQQSFETTLDLANCIEKAVGRKPQQKIHPATRVFQALRIFVNAELDELVDGLVAAEKCLKPGGRLVVVTFHSLEDRIVKRFFQERSKKHAGGSRYMPEQELAEPSFEMIVKGAVGPGDEELERNPRARSAKLRAAYRTEAPVHDLDARALGLPRLLADNRVGEM</sequence>
<dbReference type="Pfam" id="PF01795">
    <property type="entry name" value="Methyltransf_5"/>
    <property type="match status" value="1"/>
</dbReference>
<evidence type="ECO:0000313" key="8">
    <source>
        <dbReference type="Proteomes" id="UP000219439"/>
    </source>
</evidence>
<keyword evidence="5 6" id="KW-0949">S-adenosyl-L-methionine</keyword>
<keyword evidence="6" id="KW-0963">Cytoplasm</keyword>
<accession>A0A285NIJ2</accession>
<gene>
    <name evidence="6" type="primary">rsmH</name>
    <name evidence="7" type="ORF">SAMN06265368_1929</name>
</gene>
<feature type="binding site" evidence="6">
    <location>
        <position position="111"/>
    </location>
    <ligand>
        <name>S-adenosyl-L-methionine</name>
        <dbReference type="ChEBI" id="CHEBI:59789"/>
    </ligand>
</feature>
<evidence type="ECO:0000313" key="7">
    <source>
        <dbReference type="EMBL" id="SNZ09088.1"/>
    </source>
</evidence>
<evidence type="ECO:0000256" key="6">
    <source>
        <dbReference type="HAMAP-Rule" id="MF_01007"/>
    </source>
</evidence>
<dbReference type="GO" id="GO:0005737">
    <property type="term" value="C:cytoplasm"/>
    <property type="evidence" value="ECO:0007669"/>
    <property type="project" value="UniProtKB-SubCell"/>
</dbReference>
<evidence type="ECO:0000256" key="1">
    <source>
        <dbReference type="ARBA" id="ARBA00010396"/>
    </source>
</evidence>
<dbReference type="Gene3D" id="1.10.150.170">
    <property type="entry name" value="Putative methyltransferase TM0872, insert domain"/>
    <property type="match status" value="1"/>
</dbReference>
<dbReference type="InterPro" id="IPR029063">
    <property type="entry name" value="SAM-dependent_MTases_sf"/>
</dbReference>
<dbReference type="EMBL" id="OBEL01000001">
    <property type="protein sequence ID" value="SNZ09088.1"/>
    <property type="molecule type" value="Genomic_DNA"/>
</dbReference>
<keyword evidence="2 6" id="KW-0698">rRNA processing</keyword>
<feature type="binding site" evidence="6">
    <location>
        <position position="118"/>
    </location>
    <ligand>
        <name>S-adenosyl-L-methionine</name>
        <dbReference type="ChEBI" id="CHEBI:59789"/>
    </ligand>
</feature>
<dbReference type="InterPro" id="IPR023397">
    <property type="entry name" value="SAM-dep_MeTrfase_MraW_recog"/>
</dbReference>
<dbReference type="GO" id="GO:0070475">
    <property type="term" value="P:rRNA base methylation"/>
    <property type="evidence" value="ECO:0007669"/>
    <property type="project" value="UniProtKB-UniRule"/>
</dbReference>
<dbReference type="PIRSF" id="PIRSF004486">
    <property type="entry name" value="MraW"/>
    <property type="match status" value="1"/>
</dbReference>
<dbReference type="PANTHER" id="PTHR11265:SF0">
    <property type="entry name" value="12S RRNA N4-METHYLCYTIDINE METHYLTRANSFERASE"/>
    <property type="match status" value="1"/>
</dbReference>
<dbReference type="NCBIfam" id="TIGR00006">
    <property type="entry name" value="16S rRNA (cytosine(1402)-N(4))-methyltransferase RsmH"/>
    <property type="match status" value="1"/>
</dbReference>
<feature type="binding site" evidence="6">
    <location>
        <begin position="46"/>
        <end position="48"/>
    </location>
    <ligand>
        <name>S-adenosyl-L-methionine</name>
        <dbReference type="ChEBI" id="CHEBI:59789"/>
    </ligand>
</feature>
<dbReference type="PANTHER" id="PTHR11265">
    <property type="entry name" value="S-ADENOSYL-METHYLTRANSFERASE MRAW"/>
    <property type="match status" value="1"/>
</dbReference>
<dbReference type="GO" id="GO:0071424">
    <property type="term" value="F:rRNA (cytosine-N4-)-methyltransferase activity"/>
    <property type="evidence" value="ECO:0007669"/>
    <property type="project" value="UniProtKB-UniRule"/>
</dbReference>
<dbReference type="EC" id="2.1.1.199" evidence="6"/>
<feature type="binding site" evidence="6">
    <location>
        <position position="90"/>
    </location>
    <ligand>
        <name>S-adenosyl-L-methionine</name>
        <dbReference type="ChEBI" id="CHEBI:59789"/>
    </ligand>
</feature>
<evidence type="ECO:0000256" key="4">
    <source>
        <dbReference type="ARBA" id="ARBA00022679"/>
    </source>
</evidence>
<dbReference type="SUPFAM" id="SSF81799">
    <property type="entry name" value="Putative methyltransferase TM0872, insert domain"/>
    <property type="match status" value="1"/>
</dbReference>
<dbReference type="HAMAP" id="MF_01007">
    <property type="entry name" value="16SrRNA_methyltr_H"/>
    <property type="match status" value="1"/>
</dbReference>
<comment type="catalytic activity">
    <reaction evidence="6">
        <text>cytidine(1402) in 16S rRNA + S-adenosyl-L-methionine = N(4)-methylcytidine(1402) in 16S rRNA + S-adenosyl-L-homocysteine + H(+)</text>
        <dbReference type="Rhea" id="RHEA:42928"/>
        <dbReference type="Rhea" id="RHEA-COMP:10286"/>
        <dbReference type="Rhea" id="RHEA-COMP:10287"/>
        <dbReference type="ChEBI" id="CHEBI:15378"/>
        <dbReference type="ChEBI" id="CHEBI:57856"/>
        <dbReference type="ChEBI" id="CHEBI:59789"/>
        <dbReference type="ChEBI" id="CHEBI:74506"/>
        <dbReference type="ChEBI" id="CHEBI:82748"/>
        <dbReference type="EC" id="2.1.1.199"/>
    </reaction>
</comment>
<feature type="binding site" evidence="6">
    <location>
        <position position="63"/>
    </location>
    <ligand>
        <name>S-adenosyl-L-methionine</name>
        <dbReference type="ChEBI" id="CHEBI:59789"/>
    </ligand>
</feature>
<dbReference type="Gene3D" id="3.40.50.150">
    <property type="entry name" value="Vaccinia Virus protein VP39"/>
    <property type="match status" value="1"/>
</dbReference>
<dbReference type="AlphaFoldDB" id="A0A285NIJ2"/>
<keyword evidence="8" id="KW-1185">Reference proteome</keyword>
<dbReference type="SUPFAM" id="SSF53335">
    <property type="entry name" value="S-adenosyl-L-methionine-dependent methyltransferases"/>
    <property type="match status" value="1"/>
</dbReference>
<evidence type="ECO:0000256" key="3">
    <source>
        <dbReference type="ARBA" id="ARBA00022603"/>
    </source>
</evidence>
<reference evidence="7 8" key="1">
    <citation type="submission" date="2017-09" db="EMBL/GenBank/DDBJ databases">
        <authorList>
            <person name="Ehlers B."/>
            <person name="Leendertz F.H."/>
        </authorList>
    </citation>
    <scope>NUCLEOTIDE SEQUENCE [LARGE SCALE GENOMIC DNA]</scope>
    <source>
        <strain evidence="7 8">DSM 18289</strain>
    </source>
</reference>
<protein>
    <recommendedName>
        <fullName evidence="6">Ribosomal RNA small subunit methyltransferase H</fullName>
        <ecNumber evidence="6">2.1.1.199</ecNumber>
    </recommendedName>
    <alternativeName>
        <fullName evidence="6">16S rRNA m(4)C1402 methyltransferase</fullName>
    </alternativeName>
    <alternativeName>
        <fullName evidence="6">rRNA (cytosine-N(4)-)-methyltransferase RsmH</fullName>
    </alternativeName>
</protein>
<comment type="function">
    <text evidence="6">Specifically methylates the N4 position of cytidine in position 1402 (C1402) of 16S rRNA.</text>
</comment>
<organism evidence="7 8">
    <name type="scientific">Cohaesibacter gelatinilyticus</name>
    <dbReference type="NCBI Taxonomy" id="372072"/>
    <lineage>
        <taxon>Bacteria</taxon>
        <taxon>Pseudomonadati</taxon>
        <taxon>Pseudomonadota</taxon>
        <taxon>Alphaproteobacteria</taxon>
        <taxon>Hyphomicrobiales</taxon>
        <taxon>Cohaesibacteraceae</taxon>
    </lineage>
</organism>
<comment type="subcellular location">
    <subcellularLocation>
        <location evidence="6">Cytoplasm</location>
    </subcellularLocation>
</comment>
<dbReference type="RefSeq" id="WP_097153033.1">
    <property type="nucleotide sequence ID" value="NZ_OBEL01000001.1"/>
</dbReference>
<proteinExistence type="inferred from homology"/>
<comment type="similarity">
    <text evidence="1 6">Belongs to the methyltransferase superfamily. RsmH family.</text>
</comment>
<evidence type="ECO:0000256" key="2">
    <source>
        <dbReference type="ARBA" id="ARBA00022552"/>
    </source>
</evidence>